<comment type="caution">
    <text evidence="6">The sequence shown here is derived from an EMBL/GenBank/DDBJ whole genome shotgun (WGS) entry which is preliminary data.</text>
</comment>
<reference evidence="6" key="1">
    <citation type="submission" date="2022-03" db="EMBL/GenBank/DDBJ databases">
        <title>De novo assembled genomes of Belliella spp. (Cyclobacteriaceae) strains.</title>
        <authorList>
            <person name="Szabo A."/>
            <person name="Korponai K."/>
            <person name="Felfoldi T."/>
        </authorList>
    </citation>
    <scope>NUCLEOTIDE SEQUENCE</scope>
    <source>
        <strain evidence="6">DSM 111904</strain>
    </source>
</reference>
<feature type="transmembrane region" description="Helical" evidence="4">
    <location>
        <begin position="124"/>
        <end position="145"/>
    </location>
</feature>
<dbReference type="PROSITE" id="PS00041">
    <property type="entry name" value="HTH_ARAC_FAMILY_1"/>
    <property type="match status" value="1"/>
</dbReference>
<feature type="transmembrane region" description="Helical" evidence="4">
    <location>
        <begin position="166"/>
        <end position="189"/>
    </location>
</feature>
<dbReference type="Pfam" id="PF12833">
    <property type="entry name" value="HTH_18"/>
    <property type="match status" value="1"/>
</dbReference>
<organism evidence="6 7">
    <name type="scientific">Belliella filtrata</name>
    <dbReference type="NCBI Taxonomy" id="2923435"/>
    <lineage>
        <taxon>Bacteria</taxon>
        <taxon>Pseudomonadati</taxon>
        <taxon>Bacteroidota</taxon>
        <taxon>Cytophagia</taxon>
        <taxon>Cytophagales</taxon>
        <taxon>Cyclobacteriaceae</taxon>
        <taxon>Belliella</taxon>
    </lineage>
</organism>
<dbReference type="PANTHER" id="PTHR43280">
    <property type="entry name" value="ARAC-FAMILY TRANSCRIPTIONAL REGULATOR"/>
    <property type="match status" value="1"/>
</dbReference>
<keyword evidence="7" id="KW-1185">Reference proteome</keyword>
<dbReference type="PANTHER" id="PTHR43280:SF29">
    <property type="entry name" value="ARAC-FAMILY TRANSCRIPTIONAL REGULATOR"/>
    <property type="match status" value="1"/>
</dbReference>
<evidence type="ECO:0000313" key="6">
    <source>
        <dbReference type="EMBL" id="MCH7407853.1"/>
    </source>
</evidence>
<keyword evidence="2" id="KW-0238">DNA-binding</keyword>
<evidence type="ECO:0000256" key="1">
    <source>
        <dbReference type="ARBA" id="ARBA00023015"/>
    </source>
</evidence>
<evidence type="ECO:0000313" key="7">
    <source>
        <dbReference type="Proteomes" id="UP001165489"/>
    </source>
</evidence>
<dbReference type="EMBL" id="JAKZGP010000001">
    <property type="protein sequence ID" value="MCH7407853.1"/>
    <property type="molecule type" value="Genomic_DNA"/>
</dbReference>
<dbReference type="InterPro" id="IPR018062">
    <property type="entry name" value="HTH_AraC-typ_CS"/>
</dbReference>
<keyword evidence="4" id="KW-0812">Transmembrane</keyword>
<dbReference type="SMART" id="SM00342">
    <property type="entry name" value="HTH_ARAC"/>
    <property type="match status" value="1"/>
</dbReference>
<feature type="transmembrane region" description="Helical" evidence="4">
    <location>
        <begin position="65"/>
        <end position="82"/>
    </location>
</feature>
<dbReference type="InterPro" id="IPR018060">
    <property type="entry name" value="HTH_AraC"/>
</dbReference>
<feature type="transmembrane region" description="Helical" evidence="4">
    <location>
        <begin position="195"/>
        <end position="211"/>
    </location>
</feature>
<keyword evidence="4" id="KW-1133">Transmembrane helix</keyword>
<gene>
    <name evidence="6" type="ORF">MM239_00470</name>
</gene>
<dbReference type="SUPFAM" id="SSF46689">
    <property type="entry name" value="Homeodomain-like"/>
    <property type="match status" value="1"/>
</dbReference>
<feature type="domain" description="HTH araC/xylS-type" evidence="5">
    <location>
        <begin position="249"/>
        <end position="355"/>
    </location>
</feature>
<dbReference type="Proteomes" id="UP001165489">
    <property type="component" value="Unassembled WGS sequence"/>
</dbReference>
<feature type="transmembrane region" description="Helical" evidence="4">
    <location>
        <begin position="91"/>
        <end position="112"/>
    </location>
</feature>
<name>A0ABS9UUL8_9BACT</name>
<keyword evidence="3" id="KW-0804">Transcription</keyword>
<dbReference type="PROSITE" id="PS01124">
    <property type="entry name" value="HTH_ARAC_FAMILY_2"/>
    <property type="match status" value="1"/>
</dbReference>
<feature type="transmembrane region" description="Helical" evidence="4">
    <location>
        <begin position="30"/>
        <end position="53"/>
    </location>
</feature>
<dbReference type="RefSeq" id="WP_241345794.1">
    <property type="nucleotide sequence ID" value="NZ_JAKZGP010000001.1"/>
</dbReference>
<keyword evidence="4" id="KW-0472">Membrane</keyword>
<accession>A0ABS9UUL8</accession>
<dbReference type="Gene3D" id="1.10.10.60">
    <property type="entry name" value="Homeodomain-like"/>
    <property type="match status" value="1"/>
</dbReference>
<dbReference type="InterPro" id="IPR009057">
    <property type="entry name" value="Homeodomain-like_sf"/>
</dbReference>
<keyword evidence="1" id="KW-0805">Transcription regulation</keyword>
<protein>
    <submittedName>
        <fullName evidence="6">Helix-turn-helix domain-containing protein</fullName>
    </submittedName>
</protein>
<feature type="transmembrane region" description="Helical" evidence="4">
    <location>
        <begin position="6"/>
        <end position="23"/>
    </location>
</feature>
<sequence>METLLFIVTLQALTTGLLIYLNKKFRGEDLFLSLFFGVFTVHLLYKILLHFYFHDSNIFEKLNGSFSLLYGPLLFFYTSQVLRKKVISFKVLLHCTPFLVCLGLNILAYISLLFETEISHLLDIYHTIISVFILSSLIGYSYLTYSMLKEQKPTIVNQTKKHIIQLIMSCLLVISLLIIVGNFLAFFDWRFNLRVVYYGILIIMFFGVIHLRTRLFLSTGQEAEFKVEKKVNAPIEKYKNSKIDTKLMEDIATKINSYLQEEKPYLNADFNLEDLSKYIDVPKVQITQTLNLHLNTNFYHLVNNARIELSKELIARGEEENLTVVGYESGFKSKSTFYKYFKEVTGSNPTDYRKQVSL</sequence>
<evidence type="ECO:0000256" key="4">
    <source>
        <dbReference type="SAM" id="Phobius"/>
    </source>
</evidence>
<proteinExistence type="predicted"/>
<evidence type="ECO:0000259" key="5">
    <source>
        <dbReference type="PROSITE" id="PS01124"/>
    </source>
</evidence>
<evidence type="ECO:0000256" key="2">
    <source>
        <dbReference type="ARBA" id="ARBA00023125"/>
    </source>
</evidence>
<evidence type="ECO:0000256" key="3">
    <source>
        <dbReference type="ARBA" id="ARBA00023163"/>
    </source>
</evidence>